<accession>A0ACB6ZFG4</accession>
<sequence length="1216" mass="133749">MKPLISMNVSLLPESQASQIVREALRGGVDTPKQITQEEPQVYVEDNLTSSDIKSSPHYHYHGLAVTQSQDGHGGEDSQGSQETSHSSVTGLGQNVVSLDHLAPPLSPKSPSDANEPPGTPSPSKAGKTVSFVSPQRPPVTPLRKSRSLHTPARRSPSPQSQDSFAGSIPISPQAAFLAKSKRFGLPLSQLENSLEDSMFSPVASKPNAGPSLIVGMSQSSSDESNSQNTQPMAPAQEESQPQTTEYTQDTNYMEYLTCINNNRNPYIDRSGANFPQSPDSSSSSSGNFPENEPHSYEEPTQVAESTQPVPEEVPTQPSTQVVNETAKTQTAAPSESVPSENVPSEDVPSENVPSENVPPSANSYQTPAASAATPSTNNRSLYNQLKRWRMRPGIPHHQQPTASRGQSTPIVPETQPFEIESSENRSTGEGGIGTNLSTLQQPPSRPLPPDYPLQSPKFMPPPKPPRVDEDETMDVVPDSEPSRVADGPMSSLHLPRAASRVLILAEDDNETVPESSGETDNEISVQRNLDLIAQGERMQETEPETEQGDDPMDSDQPLIKQRARRPPKPALEEEEEEEQVEQEVDDDATVPETEDEVPLVVLVKSKKVTPKPLPPRSRSTRNKRPIIYTESPDTSENEEEEKPEETPTERPAKKRKVEKVEKPETDVTPATTRGRGRKAKQPSSTKAVKSTAKGSATKAKPQKARGRGKKASAEASNVSSSGRNTPPAQDDGAKTEPAEDDEEADFEASDDIQLAKKRKRPGVDQKLHRTASGNSTLQGVTPQRGGSKRIRSLPGSLRDIAQNDCTRVFARWPLCKHFYTGFVHSRSPVQSDLYVVRFDDGTECPVHISDLRQCELEKGDEVFVIGYKQSGRVTAIDRWDTEGYVRVQVDTGGELDVKASSIKIHESVIDEDWGERLVHENSICTLLQAQGLNTSASKSTAVNGTSTSKFLKRIGFVVTMKSANDKNRTRIFDLIKNNGGKVIEDWTNLFPFSPAQTDRSWVVRQADVKHKDLGVQTVFLLADESNQKPKYLVALALGIPCVSTQWLLDCREQHALINWTSYLLPAGEYTHGLMSQRVNLRWGDKSQQLRETYRDTYGSNSTLHGKSVLCIGPELFPPGKSRGLKRFNSEDDRQNESTRKLPSIVLAMGADHVEAVCDVKYALYKTFEYDFVLVKDVEEVKKFNATRKGDRPPCVHIPWIKECLIAGKLLDIPDV</sequence>
<proteinExistence type="predicted"/>
<gene>
    <name evidence="1" type="ORF">BDM02DRAFT_3116022</name>
</gene>
<organism evidence="1 2">
    <name type="scientific">Thelephora ganbajun</name>
    <name type="common">Ganba fungus</name>
    <dbReference type="NCBI Taxonomy" id="370292"/>
    <lineage>
        <taxon>Eukaryota</taxon>
        <taxon>Fungi</taxon>
        <taxon>Dikarya</taxon>
        <taxon>Basidiomycota</taxon>
        <taxon>Agaricomycotina</taxon>
        <taxon>Agaricomycetes</taxon>
        <taxon>Thelephorales</taxon>
        <taxon>Thelephoraceae</taxon>
        <taxon>Thelephora</taxon>
    </lineage>
</organism>
<dbReference type="EMBL" id="MU118020">
    <property type="protein sequence ID" value="KAF9648083.1"/>
    <property type="molecule type" value="Genomic_DNA"/>
</dbReference>
<protein>
    <submittedName>
        <fullName evidence="1">Uncharacterized protein</fullName>
    </submittedName>
</protein>
<reference evidence="1" key="1">
    <citation type="submission" date="2019-10" db="EMBL/GenBank/DDBJ databases">
        <authorList>
            <consortium name="DOE Joint Genome Institute"/>
            <person name="Kuo A."/>
            <person name="Miyauchi S."/>
            <person name="Kiss E."/>
            <person name="Drula E."/>
            <person name="Kohler A."/>
            <person name="Sanchez-Garcia M."/>
            <person name="Andreopoulos B."/>
            <person name="Barry K.W."/>
            <person name="Bonito G."/>
            <person name="Buee M."/>
            <person name="Carver A."/>
            <person name="Chen C."/>
            <person name="Cichocki N."/>
            <person name="Clum A."/>
            <person name="Culley D."/>
            <person name="Crous P.W."/>
            <person name="Fauchery L."/>
            <person name="Girlanda M."/>
            <person name="Hayes R."/>
            <person name="Keri Z."/>
            <person name="Labutti K."/>
            <person name="Lipzen A."/>
            <person name="Lombard V."/>
            <person name="Magnuson J."/>
            <person name="Maillard F."/>
            <person name="Morin E."/>
            <person name="Murat C."/>
            <person name="Nolan M."/>
            <person name="Ohm R."/>
            <person name="Pangilinan J."/>
            <person name="Pereira M."/>
            <person name="Perotto S."/>
            <person name="Peter M."/>
            <person name="Riley R."/>
            <person name="Sitrit Y."/>
            <person name="Stielow B."/>
            <person name="Szollosi G."/>
            <person name="Zifcakova L."/>
            <person name="Stursova M."/>
            <person name="Spatafora J.W."/>
            <person name="Tedersoo L."/>
            <person name="Vaario L.-M."/>
            <person name="Yamada A."/>
            <person name="Yan M."/>
            <person name="Wang P."/>
            <person name="Xu J."/>
            <person name="Bruns T."/>
            <person name="Baldrian P."/>
            <person name="Vilgalys R."/>
            <person name="Henrissat B."/>
            <person name="Grigoriev I.V."/>
            <person name="Hibbett D."/>
            <person name="Nagy L.G."/>
            <person name="Martin F.M."/>
        </authorList>
    </citation>
    <scope>NUCLEOTIDE SEQUENCE</scope>
    <source>
        <strain evidence="1">P2</strain>
    </source>
</reference>
<name>A0ACB6ZFG4_THEGA</name>
<reference evidence="1" key="2">
    <citation type="journal article" date="2020" name="Nat. Commun.">
        <title>Large-scale genome sequencing of mycorrhizal fungi provides insights into the early evolution of symbiotic traits.</title>
        <authorList>
            <person name="Miyauchi S."/>
            <person name="Kiss E."/>
            <person name="Kuo A."/>
            <person name="Drula E."/>
            <person name="Kohler A."/>
            <person name="Sanchez-Garcia M."/>
            <person name="Morin E."/>
            <person name="Andreopoulos B."/>
            <person name="Barry K.W."/>
            <person name="Bonito G."/>
            <person name="Buee M."/>
            <person name="Carver A."/>
            <person name="Chen C."/>
            <person name="Cichocki N."/>
            <person name="Clum A."/>
            <person name="Culley D."/>
            <person name="Crous P.W."/>
            <person name="Fauchery L."/>
            <person name="Girlanda M."/>
            <person name="Hayes R.D."/>
            <person name="Keri Z."/>
            <person name="LaButti K."/>
            <person name="Lipzen A."/>
            <person name="Lombard V."/>
            <person name="Magnuson J."/>
            <person name="Maillard F."/>
            <person name="Murat C."/>
            <person name="Nolan M."/>
            <person name="Ohm R.A."/>
            <person name="Pangilinan J."/>
            <person name="Pereira M.F."/>
            <person name="Perotto S."/>
            <person name="Peter M."/>
            <person name="Pfister S."/>
            <person name="Riley R."/>
            <person name="Sitrit Y."/>
            <person name="Stielow J.B."/>
            <person name="Szollosi G."/>
            <person name="Zifcakova L."/>
            <person name="Stursova M."/>
            <person name="Spatafora J.W."/>
            <person name="Tedersoo L."/>
            <person name="Vaario L.M."/>
            <person name="Yamada A."/>
            <person name="Yan M."/>
            <person name="Wang P."/>
            <person name="Xu J."/>
            <person name="Bruns T."/>
            <person name="Baldrian P."/>
            <person name="Vilgalys R."/>
            <person name="Dunand C."/>
            <person name="Henrissat B."/>
            <person name="Grigoriev I.V."/>
            <person name="Hibbett D."/>
            <person name="Nagy L.G."/>
            <person name="Martin F.M."/>
        </authorList>
    </citation>
    <scope>NUCLEOTIDE SEQUENCE</scope>
    <source>
        <strain evidence="1">P2</strain>
    </source>
</reference>
<dbReference type="Proteomes" id="UP000886501">
    <property type="component" value="Unassembled WGS sequence"/>
</dbReference>
<evidence type="ECO:0000313" key="2">
    <source>
        <dbReference type="Proteomes" id="UP000886501"/>
    </source>
</evidence>
<comment type="caution">
    <text evidence="1">The sequence shown here is derived from an EMBL/GenBank/DDBJ whole genome shotgun (WGS) entry which is preliminary data.</text>
</comment>
<keyword evidence="2" id="KW-1185">Reference proteome</keyword>
<evidence type="ECO:0000313" key="1">
    <source>
        <dbReference type="EMBL" id="KAF9648083.1"/>
    </source>
</evidence>